<keyword evidence="4" id="KW-1185">Reference proteome</keyword>
<dbReference type="Pfam" id="PF13649">
    <property type="entry name" value="Methyltransf_25"/>
    <property type="match status" value="1"/>
</dbReference>
<reference evidence="3 4" key="1">
    <citation type="journal article" date="2014" name="PLoS Genet.">
        <title>Comparative Genomic Analysis of N2-Fixing and Non-N2-Fixing Paenibacillus spp.: Organization, Evolution and Expression of the Nitrogen Fixation Genes.</title>
        <authorList>
            <person name="Xie J.B."/>
            <person name="Du Z."/>
            <person name="Bai L."/>
            <person name="Tian C."/>
            <person name="Zhang Y."/>
            <person name="Xie J.Y."/>
            <person name="Wang T."/>
            <person name="Liu X."/>
            <person name="Chen X."/>
            <person name="Cheng Q."/>
            <person name="Chen S."/>
            <person name="Li J."/>
        </authorList>
    </citation>
    <scope>NUCLEOTIDE SEQUENCE [LARGE SCALE GENOMIC DNA]</scope>
    <source>
        <strain evidence="3 4">T27</strain>
    </source>
</reference>
<dbReference type="AlphaFoldDB" id="X4ZND6"/>
<dbReference type="STRING" id="1268072.PSAB_19145"/>
<dbReference type="Proteomes" id="UP000019772">
    <property type="component" value="Chromosome"/>
</dbReference>
<dbReference type="SUPFAM" id="SSF53335">
    <property type="entry name" value="S-adenosyl-L-methionine-dependent methyltransferases"/>
    <property type="match status" value="1"/>
</dbReference>
<dbReference type="HOGENOM" id="CLU_050931_2_0_9"/>
<keyword evidence="3" id="KW-0808">Transferase</keyword>
<dbReference type="GO" id="GO:0032259">
    <property type="term" value="P:methylation"/>
    <property type="evidence" value="ECO:0007669"/>
    <property type="project" value="UniProtKB-KW"/>
</dbReference>
<evidence type="ECO:0000259" key="2">
    <source>
        <dbReference type="Pfam" id="PF21302"/>
    </source>
</evidence>
<accession>X4ZND6</accession>
<evidence type="ECO:0000313" key="3">
    <source>
        <dbReference type="EMBL" id="AHV98722.1"/>
    </source>
</evidence>
<gene>
    <name evidence="3" type="ORF">PSAB_19145</name>
</gene>
<dbReference type="Gene3D" id="3.40.50.150">
    <property type="entry name" value="Vaccinia Virus protein VP39"/>
    <property type="match status" value="1"/>
</dbReference>
<name>X4ZND6_9BACL</name>
<dbReference type="eggNOG" id="COG2226">
    <property type="taxonomic scope" value="Bacteria"/>
</dbReference>
<dbReference type="PATRIC" id="fig|1268072.3.peg.3954"/>
<organism evidence="3 4">
    <name type="scientific">Paenibacillus sabinae T27</name>
    <dbReference type="NCBI Taxonomy" id="1268072"/>
    <lineage>
        <taxon>Bacteria</taxon>
        <taxon>Bacillati</taxon>
        <taxon>Bacillota</taxon>
        <taxon>Bacilli</taxon>
        <taxon>Bacillales</taxon>
        <taxon>Paenibacillaceae</taxon>
        <taxon>Paenibacillus</taxon>
    </lineage>
</organism>
<protein>
    <submittedName>
        <fullName evidence="3">Ribosomal RNA large subunit methyltransferase A</fullName>
    </submittedName>
</protein>
<feature type="domain" description="Methyltransferase" evidence="1">
    <location>
        <begin position="162"/>
        <end position="243"/>
    </location>
</feature>
<sequence>MPPFFFFIFSLSSGRQAEGCLAMAILKLHPAQAGWGCFPLLSDHRRLLVIFILKGRQGMNGRTRSAARIKEMEPAFQCPICGCRVAVIDDKSLVCIEKHTFDFAKPGYLNLSVRPAKGHYTKELFESRRRMITESGLYAPLHERLARMIKEHTQSAAIPCTVADLGCGEGSHLGRILEGCGCPGMTGIGLDLSREGIILASKRYAESIWIVGDLAQSPLADGAVQVILNILSPANYKEFKRILARDGLVIKVLPRSGYLRELRQTIFKDSEKGMYQNDGVAALFQKHFHVLDTARLHYSKELSTGELADLVRMTPLAWSSGNKEIEAFIQQDSAEITIELDILIGRIPKPIDGKNKLPYI</sequence>
<dbReference type="GO" id="GO:0008168">
    <property type="term" value="F:methyltransferase activity"/>
    <property type="evidence" value="ECO:0007669"/>
    <property type="project" value="UniProtKB-KW"/>
</dbReference>
<feature type="domain" description="23S rRNA (guanine(745)-N(1))-methyltransferase N-terminal" evidence="2">
    <location>
        <begin position="76"/>
        <end position="111"/>
    </location>
</feature>
<evidence type="ECO:0000313" key="4">
    <source>
        <dbReference type="Proteomes" id="UP000019772"/>
    </source>
</evidence>
<proteinExistence type="predicted"/>
<dbReference type="KEGG" id="psab:PSAB_19145"/>
<dbReference type="InterPro" id="IPR029063">
    <property type="entry name" value="SAM-dependent_MTases_sf"/>
</dbReference>
<dbReference type="InterPro" id="IPR041698">
    <property type="entry name" value="Methyltransf_25"/>
</dbReference>
<dbReference type="Pfam" id="PF21302">
    <property type="entry name" value="Zn_ribbon_RlmA"/>
    <property type="match status" value="1"/>
</dbReference>
<evidence type="ECO:0000259" key="1">
    <source>
        <dbReference type="Pfam" id="PF13649"/>
    </source>
</evidence>
<keyword evidence="3" id="KW-0489">Methyltransferase</keyword>
<dbReference type="EMBL" id="CP004078">
    <property type="protein sequence ID" value="AHV98722.1"/>
    <property type="molecule type" value="Genomic_DNA"/>
</dbReference>
<dbReference type="InterPro" id="IPR048647">
    <property type="entry name" value="RlmA_N"/>
</dbReference>